<protein>
    <recommendedName>
        <fullName evidence="3 8">Mediator of RNA polymerase II transcription subunit 4</fullName>
    </recommendedName>
    <alternativeName>
        <fullName evidence="7 8">Mediator complex subunit 4</fullName>
    </alternativeName>
</protein>
<keyword evidence="6 8" id="KW-0539">Nucleus</keyword>
<evidence type="ECO:0000256" key="1">
    <source>
        <dbReference type="ARBA" id="ARBA00004123"/>
    </source>
</evidence>
<evidence type="ECO:0000313" key="10">
    <source>
        <dbReference type="EMBL" id="TKX20072.1"/>
    </source>
</evidence>
<reference evidence="10 11" key="1">
    <citation type="submission" date="2018-02" db="EMBL/GenBank/DDBJ databases">
        <title>Draft genome sequences of Elsinoe sp., causing black scab on jojoba.</title>
        <authorList>
            <person name="Stodart B."/>
            <person name="Jeffress S."/>
            <person name="Ash G."/>
            <person name="Arun Chinnappa K."/>
        </authorList>
    </citation>
    <scope>NUCLEOTIDE SEQUENCE [LARGE SCALE GENOMIC DNA]</scope>
    <source>
        <strain evidence="10 11">Hillstone_2</strain>
    </source>
</reference>
<accession>A0A4V6DTM7</accession>
<evidence type="ECO:0000313" key="11">
    <source>
        <dbReference type="Proteomes" id="UP000308133"/>
    </source>
</evidence>
<keyword evidence="4 8" id="KW-0805">Transcription regulation</keyword>
<comment type="function">
    <text evidence="8">Component of the Mediator complex, a coactivator involved in the regulated transcription of nearly all RNA polymerase II-dependent genes. Mediator functions as a bridge to convey information from gene-specific regulatory proteins to the basal RNA polymerase II transcription machinery. Mediator is recruited to promoters by direct interactions with regulatory proteins and serves as a scaffold for the assembly of a functional preinitiation complex with RNA polymerase II and the general transcription factors.</text>
</comment>
<evidence type="ECO:0000256" key="9">
    <source>
        <dbReference type="SAM" id="MobiDB-lite"/>
    </source>
</evidence>
<sequence length="312" mass="33814">MLSILQTRYQRVEKALDTLLESITAYNPSIAAADELVAADDDVNDALEELATHHANYSRILTLRATSTALDEQIKSTISTLASTRKTLQSISLPPSSLATTSPPSNTPARRPVRVDELLSYAKFISKTTVPPTRTPAAPTTTQAPADEASSAPAPLPNGLPQPNIKTEPATPLPDVSSQPGTAPLSSATTPGATQSTSDPAAPQQQQSEAMRKVLPPEIKGEFIPWPSHEVIKNGGLGRVQGMVERGEDPGLVVLSAEEEAERAEKARAEEERRQVEEEERRERARREGMGMVGQGRREVRREEDVFDPDEM</sequence>
<feature type="compositionally biased region" description="Basic and acidic residues" evidence="9">
    <location>
        <begin position="263"/>
        <end position="289"/>
    </location>
</feature>
<comment type="caution">
    <text evidence="10">The sequence shown here is derived from an EMBL/GenBank/DDBJ whole genome shotgun (WGS) entry which is preliminary data.</text>
</comment>
<dbReference type="GO" id="GO:0003712">
    <property type="term" value="F:transcription coregulator activity"/>
    <property type="evidence" value="ECO:0007669"/>
    <property type="project" value="InterPro"/>
</dbReference>
<feature type="compositionally biased region" description="Polar residues" evidence="9">
    <location>
        <begin position="176"/>
        <end position="209"/>
    </location>
</feature>
<organism evidence="10 11">
    <name type="scientific">Elsinoe australis</name>
    <dbReference type="NCBI Taxonomy" id="40998"/>
    <lineage>
        <taxon>Eukaryota</taxon>
        <taxon>Fungi</taxon>
        <taxon>Dikarya</taxon>
        <taxon>Ascomycota</taxon>
        <taxon>Pezizomycotina</taxon>
        <taxon>Dothideomycetes</taxon>
        <taxon>Dothideomycetidae</taxon>
        <taxon>Myriangiales</taxon>
        <taxon>Elsinoaceae</taxon>
        <taxon>Elsinoe</taxon>
    </lineage>
</organism>
<feature type="region of interest" description="Disordered" evidence="9">
    <location>
        <begin position="92"/>
        <end position="112"/>
    </location>
</feature>
<dbReference type="InterPro" id="IPR019258">
    <property type="entry name" value="Mediator_Med4"/>
</dbReference>
<evidence type="ECO:0000256" key="5">
    <source>
        <dbReference type="ARBA" id="ARBA00023163"/>
    </source>
</evidence>
<evidence type="ECO:0000256" key="6">
    <source>
        <dbReference type="ARBA" id="ARBA00023242"/>
    </source>
</evidence>
<feature type="compositionally biased region" description="Low complexity" evidence="9">
    <location>
        <begin position="128"/>
        <end position="153"/>
    </location>
</feature>
<evidence type="ECO:0000256" key="8">
    <source>
        <dbReference type="RuleBase" id="RU364141"/>
    </source>
</evidence>
<dbReference type="GO" id="GO:0016592">
    <property type="term" value="C:mediator complex"/>
    <property type="evidence" value="ECO:0007669"/>
    <property type="project" value="InterPro"/>
</dbReference>
<gene>
    <name evidence="8" type="primary">MED4</name>
    <name evidence="10" type="ORF">C1H76_7754</name>
</gene>
<proteinExistence type="inferred from homology"/>
<dbReference type="EMBL" id="PTQR01000102">
    <property type="protein sequence ID" value="TKX20072.1"/>
    <property type="molecule type" value="Genomic_DNA"/>
</dbReference>
<dbReference type="Pfam" id="PF10018">
    <property type="entry name" value="Med4"/>
    <property type="match status" value="1"/>
</dbReference>
<name>A0A4V6DTM7_9PEZI</name>
<feature type="compositionally biased region" description="Low complexity" evidence="9">
    <location>
        <begin position="92"/>
        <end position="110"/>
    </location>
</feature>
<evidence type="ECO:0000256" key="4">
    <source>
        <dbReference type="ARBA" id="ARBA00023015"/>
    </source>
</evidence>
<feature type="region of interest" description="Disordered" evidence="9">
    <location>
        <begin position="126"/>
        <end position="221"/>
    </location>
</feature>
<comment type="subcellular location">
    <subcellularLocation>
        <location evidence="1 8">Nucleus</location>
    </subcellularLocation>
</comment>
<evidence type="ECO:0000256" key="2">
    <source>
        <dbReference type="ARBA" id="ARBA00009626"/>
    </source>
</evidence>
<evidence type="ECO:0000256" key="3">
    <source>
        <dbReference type="ARBA" id="ARBA00020629"/>
    </source>
</evidence>
<comment type="subunit">
    <text evidence="8">Component of the Mediator complex.</text>
</comment>
<evidence type="ECO:0000256" key="7">
    <source>
        <dbReference type="ARBA" id="ARBA00031257"/>
    </source>
</evidence>
<comment type="similarity">
    <text evidence="2 8">Belongs to the Mediator complex subunit 4 family.</text>
</comment>
<dbReference type="GO" id="GO:0006357">
    <property type="term" value="P:regulation of transcription by RNA polymerase II"/>
    <property type="evidence" value="ECO:0007669"/>
    <property type="project" value="InterPro"/>
</dbReference>
<feature type="region of interest" description="Disordered" evidence="9">
    <location>
        <begin position="252"/>
        <end position="312"/>
    </location>
</feature>
<keyword evidence="8" id="KW-0010">Activator</keyword>
<dbReference type="AlphaFoldDB" id="A0A4V6DTM7"/>
<dbReference type="Proteomes" id="UP000308133">
    <property type="component" value="Unassembled WGS sequence"/>
</dbReference>
<keyword evidence="5 8" id="KW-0804">Transcription</keyword>